<keyword evidence="8" id="KW-0133">Cell shape</keyword>
<dbReference type="GO" id="GO:0008360">
    <property type="term" value="P:regulation of cell shape"/>
    <property type="evidence" value="ECO:0007669"/>
    <property type="project" value="UniProtKB-KW"/>
</dbReference>
<keyword evidence="4 23" id="KW-0132">Cell division</keyword>
<dbReference type="Proteomes" id="UP000045545">
    <property type="component" value="Unassembled WGS sequence"/>
</dbReference>
<keyword evidence="13" id="KW-0961">Cell wall biogenesis/degradation</keyword>
<feature type="transmembrane region" description="Helical" evidence="22">
    <location>
        <begin position="189"/>
        <end position="209"/>
    </location>
</feature>
<evidence type="ECO:0000256" key="2">
    <source>
        <dbReference type="ARBA" id="ARBA00004752"/>
    </source>
</evidence>
<dbReference type="GO" id="GO:0008955">
    <property type="term" value="F:peptidoglycan glycosyltransferase activity"/>
    <property type="evidence" value="ECO:0007669"/>
    <property type="project" value="UniProtKB-EC"/>
</dbReference>
<dbReference type="InterPro" id="IPR001182">
    <property type="entry name" value="FtsW/RodA"/>
</dbReference>
<keyword evidence="9" id="KW-0573">Peptidoglycan synthesis</keyword>
<evidence type="ECO:0000256" key="22">
    <source>
        <dbReference type="SAM" id="Phobius"/>
    </source>
</evidence>
<evidence type="ECO:0000256" key="15">
    <source>
        <dbReference type="ARBA" id="ARBA00033270"/>
    </source>
</evidence>
<reference evidence="23 24" key="1">
    <citation type="submission" date="2015-03" db="EMBL/GenBank/DDBJ databases">
        <authorList>
            <person name="Murphy D."/>
        </authorList>
    </citation>
    <scope>NUCLEOTIDE SEQUENCE [LARGE SCALE GENOMIC DNA]</scope>
    <source>
        <strain evidence="23 24">OL-4</strain>
    </source>
</reference>
<evidence type="ECO:0000256" key="18">
    <source>
        <dbReference type="ARBA" id="ARBA00041418"/>
    </source>
</evidence>
<keyword evidence="10 22" id="KW-1133">Transmembrane helix</keyword>
<evidence type="ECO:0000256" key="16">
    <source>
        <dbReference type="ARBA" id="ARBA00038053"/>
    </source>
</evidence>
<dbReference type="GO" id="GO:0015648">
    <property type="term" value="F:lipid-linked peptidoglycan transporter activity"/>
    <property type="evidence" value="ECO:0007669"/>
    <property type="project" value="TreeGrafter"/>
</dbReference>
<sequence>MRLKKGPPDFVLFITTLALIGIGLVMVFSSSAVTANIDYGDYYYFFKKQLQWTLIGLVFMILAMKINLEKLKALAIPLIIIAFICLIAVITPLGIDAKGASRQLGFGPMRFSPSEFTKLAMIIFLAKTMEINLNKIGSFTKGVLPYMFILALACGLIMMQPDLGSSFVLAGTVFFMLVVAGAKWSHLGYISLAGFTAVAAAIILEPYRFERVVAFIDPWKYASDEGFQTIQSLYALGSGGLFGLGLGKSRQKFFYLPEQHTDFIFAILGEELGFIGISLVIILFLLFAWRGFKIALNAPDNFTSLLAAGITTQIVFQAVINIGVVSGALPVTGITLPFISYGGTSLLFSMASVGLLLNISRYSSYR</sequence>
<evidence type="ECO:0000256" key="17">
    <source>
        <dbReference type="ARBA" id="ARBA00041185"/>
    </source>
</evidence>
<dbReference type="GO" id="GO:0071555">
    <property type="term" value="P:cell wall organization"/>
    <property type="evidence" value="ECO:0007669"/>
    <property type="project" value="UniProtKB-KW"/>
</dbReference>
<dbReference type="RefSeq" id="WP_046497330.1">
    <property type="nucleotide sequence ID" value="NZ_CGIH01000027.1"/>
</dbReference>
<comment type="subcellular location">
    <subcellularLocation>
        <location evidence="1">Cell membrane</location>
        <topology evidence="1">Multi-pass membrane protein</topology>
    </subcellularLocation>
</comment>
<organism evidence="23 24">
    <name type="scientific">Syntrophomonas zehnderi OL-4</name>
    <dbReference type="NCBI Taxonomy" id="690567"/>
    <lineage>
        <taxon>Bacteria</taxon>
        <taxon>Bacillati</taxon>
        <taxon>Bacillota</taxon>
        <taxon>Clostridia</taxon>
        <taxon>Eubacteriales</taxon>
        <taxon>Syntrophomonadaceae</taxon>
        <taxon>Syntrophomonas</taxon>
    </lineage>
</organism>
<evidence type="ECO:0000256" key="7">
    <source>
        <dbReference type="ARBA" id="ARBA00022692"/>
    </source>
</evidence>
<keyword evidence="11 22" id="KW-0472">Membrane</keyword>
<dbReference type="AlphaFoldDB" id="A0A0E3W390"/>
<dbReference type="GO" id="GO:0009252">
    <property type="term" value="P:peptidoglycan biosynthetic process"/>
    <property type="evidence" value="ECO:0007669"/>
    <property type="project" value="UniProtKB-KW"/>
</dbReference>
<comment type="function">
    <text evidence="21">Peptidoglycan polymerase that is essential for cell division.</text>
</comment>
<dbReference type="PANTHER" id="PTHR30474:SF2">
    <property type="entry name" value="PEPTIDOGLYCAN GLYCOSYLTRANSFERASE FTSW-RELATED"/>
    <property type="match status" value="1"/>
</dbReference>
<dbReference type="PANTHER" id="PTHR30474">
    <property type="entry name" value="CELL CYCLE PROTEIN"/>
    <property type="match status" value="1"/>
</dbReference>
<evidence type="ECO:0000256" key="9">
    <source>
        <dbReference type="ARBA" id="ARBA00022984"/>
    </source>
</evidence>
<gene>
    <name evidence="23" type="ORF">1543</name>
</gene>
<dbReference type="GO" id="GO:0032153">
    <property type="term" value="C:cell division site"/>
    <property type="evidence" value="ECO:0007669"/>
    <property type="project" value="TreeGrafter"/>
</dbReference>
<evidence type="ECO:0000256" key="12">
    <source>
        <dbReference type="ARBA" id="ARBA00023306"/>
    </source>
</evidence>
<proteinExistence type="inferred from homology"/>
<dbReference type="OrthoDB" id="9812661at2"/>
<feature type="transmembrane region" description="Helical" evidence="22">
    <location>
        <begin position="143"/>
        <end position="159"/>
    </location>
</feature>
<protein>
    <recommendedName>
        <fullName evidence="17">Probable peptidoglycan glycosyltransferase FtsW</fullName>
        <ecNumber evidence="19">2.4.99.28</ecNumber>
    </recommendedName>
    <alternativeName>
        <fullName evidence="18">Cell division protein FtsW</fullName>
    </alternativeName>
    <alternativeName>
        <fullName evidence="15">Cell wall polymerase</fullName>
    </alternativeName>
    <alternativeName>
        <fullName evidence="14">Peptidoglycan polymerase</fullName>
    </alternativeName>
</protein>
<evidence type="ECO:0000256" key="21">
    <source>
        <dbReference type="ARBA" id="ARBA00049966"/>
    </source>
</evidence>
<dbReference type="GO" id="GO:0005886">
    <property type="term" value="C:plasma membrane"/>
    <property type="evidence" value="ECO:0007669"/>
    <property type="project" value="UniProtKB-SubCell"/>
</dbReference>
<dbReference type="InterPro" id="IPR018365">
    <property type="entry name" value="Cell_cycle_FtsW-rel_CS"/>
</dbReference>
<evidence type="ECO:0000256" key="11">
    <source>
        <dbReference type="ARBA" id="ARBA00023136"/>
    </source>
</evidence>
<evidence type="ECO:0000256" key="13">
    <source>
        <dbReference type="ARBA" id="ARBA00023316"/>
    </source>
</evidence>
<feature type="transmembrane region" description="Helical" evidence="22">
    <location>
        <begin position="50"/>
        <end position="68"/>
    </location>
</feature>
<feature type="transmembrane region" description="Helical" evidence="22">
    <location>
        <begin position="165"/>
        <end position="182"/>
    </location>
</feature>
<evidence type="ECO:0000256" key="5">
    <source>
        <dbReference type="ARBA" id="ARBA00022676"/>
    </source>
</evidence>
<feature type="transmembrane region" description="Helical" evidence="22">
    <location>
        <begin position="338"/>
        <end position="359"/>
    </location>
</feature>
<dbReference type="STRING" id="690567.1543"/>
<evidence type="ECO:0000256" key="19">
    <source>
        <dbReference type="ARBA" id="ARBA00044770"/>
    </source>
</evidence>
<feature type="transmembrane region" description="Helical" evidence="22">
    <location>
        <begin position="75"/>
        <end position="95"/>
    </location>
</feature>
<feature type="transmembrane region" description="Helical" evidence="22">
    <location>
        <begin position="263"/>
        <end position="289"/>
    </location>
</feature>
<dbReference type="Pfam" id="PF01098">
    <property type="entry name" value="FTSW_RODA_SPOVE"/>
    <property type="match status" value="1"/>
</dbReference>
<comment type="catalytic activity">
    <reaction evidence="20">
        <text>[GlcNAc-(1-&gt;4)-Mur2Ac(oyl-L-Ala-gamma-D-Glu-L-Lys-D-Ala-D-Ala)](n)-di-trans,octa-cis-undecaprenyl diphosphate + beta-D-GlcNAc-(1-&gt;4)-Mur2Ac(oyl-L-Ala-gamma-D-Glu-L-Lys-D-Ala-D-Ala)-di-trans,octa-cis-undecaprenyl diphosphate = [GlcNAc-(1-&gt;4)-Mur2Ac(oyl-L-Ala-gamma-D-Glu-L-Lys-D-Ala-D-Ala)](n+1)-di-trans,octa-cis-undecaprenyl diphosphate + di-trans,octa-cis-undecaprenyl diphosphate + H(+)</text>
        <dbReference type="Rhea" id="RHEA:23708"/>
        <dbReference type="Rhea" id="RHEA-COMP:9602"/>
        <dbReference type="Rhea" id="RHEA-COMP:9603"/>
        <dbReference type="ChEBI" id="CHEBI:15378"/>
        <dbReference type="ChEBI" id="CHEBI:58405"/>
        <dbReference type="ChEBI" id="CHEBI:60033"/>
        <dbReference type="ChEBI" id="CHEBI:78435"/>
        <dbReference type="EC" id="2.4.99.28"/>
    </reaction>
</comment>
<evidence type="ECO:0000313" key="23">
    <source>
        <dbReference type="EMBL" id="CFX62949.1"/>
    </source>
</evidence>
<evidence type="ECO:0000256" key="4">
    <source>
        <dbReference type="ARBA" id="ARBA00022618"/>
    </source>
</evidence>
<dbReference type="EC" id="2.4.99.28" evidence="19"/>
<keyword evidence="5" id="KW-0328">Glycosyltransferase</keyword>
<keyword evidence="6" id="KW-0808">Transferase</keyword>
<keyword evidence="24" id="KW-1185">Reference proteome</keyword>
<evidence type="ECO:0000256" key="8">
    <source>
        <dbReference type="ARBA" id="ARBA00022960"/>
    </source>
</evidence>
<feature type="transmembrane region" description="Helical" evidence="22">
    <location>
        <begin position="301"/>
        <end position="326"/>
    </location>
</feature>
<evidence type="ECO:0000256" key="3">
    <source>
        <dbReference type="ARBA" id="ARBA00022475"/>
    </source>
</evidence>
<dbReference type="GO" id="GO:0051301">
    <property type="term" value="P:cell division"/>
    <property type="evidence" value="ECO:0007669"/>
    <property type="project" value="UniProtKB-KW"/>
</dbReference>
<dbReference type="InterPro" id="IPR013437">
    <property type="entry name" value="FtsW"/>
</dbReference>
<evidence type="ECO:0000256" key="10">
    <source>
        <dbReference type="ARBA" id="ARBA00022989"/>
    </source>
</evidence>
<evidence type="ECO:0000256" key="6">
    <source>
        <dbReference type="ARBA" id="ARBA00022679"/>
    </source>
</evidence>
<accession>A0A0E3W390</accession>
<evidence type="ECO:0000256" key="1">
    <source>
        <dbReference type="ARBA" id="ARBA00004651"/>
    </source>
</evidence>
<keyword evidence="3" id="KW-1003">Cell membrane</keyword>
<dbReference type="NCBIfam" id="TIGR02614">
    <property type="entry name" value="ftsW"/>
    <property type="match status" value="1"/>
</dbReference>
<keyword evidence="12" id="KW-0131">Cell cycle</keyword>
<dbReference type="EMBL" id="CGIH01000027">
    <property type="protein sequence ID" value="CFX62949.1"/>
    <property type="molecule type" value="Genomic_DNA"/>
</dbReference>
<name>A0A0E3W390_9FIRM</name>
<evidence type="ECO:0000313" key="24">
    <source>
        <dbReference type="Proteomes" id="UP000045545"/>
    </source>
</evidence>
<evidence type="ECO:0000256" key="14">
    <source>
        <dbReference type="ARBA" id="ARBA00032370"/>
    </source>
</evidence>
<comment type="pathway">
    <text evidence="2">Cell wall biogenesis; peptidoglycan biosynthesis.</text>
</comment>
<dbReference type="PROSITE" id="PS00428">
    <property type="entry name" value="FTSW_RODA_SPOVE"/>
    <property type="match status" value="1"/>
</dbReference>
<keyword evidence="7 22" id="KW-0812">Transmembrane</keyword>
<evidence type="ECO:0000256" key="20">
    <source>
        <dbReference type="ARBA" id="ARBA00049902"/>
    </source>
</evidence>
<comment type="similarity">
    <text evidence="16">Belongs to the SEDS family. FtsW subfamily.</text>
</comment>